<keyword evidence="3 5" id="KW-0663">Pyridoxal phosphate</keyword>
<evidence type="ECO:0008006" key="8">
    <source>
        <dbReference type="Google" id="ProtNLM"/>
    </source>
</evidence>
<dbReference type="PANTHER" id="PTHR42743:SF11">
    <property type="entry name" value="AMINODEOXYCHORISMATE LYASE"/>
    <property type="match status" value="1"/>
</dbReference>
<dbReference type="InterPro" id="IPR050571">
    <property type="entry name" value="Class-IV_PLP-Dep_Aminotrnsfr"/>
</dbReference>
<comment type="caution">
    <text evidence="6">The sequence shown here is derived from an EMBL/GenBank/DDBJ whole genome shotgun (WGS) entry which is preliminary data.</text>
</comment>
<protein>
    <recommendedName>
        <fullName evidence="8">Amino acid aminotransferase</fullName>
    </recommendedName>
</protein>
<dbReference type="Gene3D" id="3.30.470.10">
    <property type="match status" value="1"/>
</dbReference>
<evidence type="ECO:0000313" key="7">
    <source>
        <dbReference type="Proteomes" id="UP000229362"/>
    </source>
</evidence>
<accession>A0A2M6W097</accession>
<dbReference type="EMBL" id="PFBZ01000188">
    <property type="protein sequence ID" value="PIT86223.1"/>
    <property type="molecule type" value="Genomic_DNA"/>
</dbReference>
<reference evidence="7" key="1">
    <citation type="submission" date="2017-09" db="EMBL/GenBank/DDBJ databases">
        <title>Depth-based differentiation of microbial function through sediment-hosted aquifers and enrichment of novel symbionts in the deep terrestrial subsurface.</title>
        <authorList>
            <person name="Probst A.J."/>
            <person name="Ladd B."/>
            <person name="Jarett J.K."/>
            <person name="Geller-Mcgrath D.E."/>
            <person name="Sieber C.M.K."/>
            <person name="Emerson J.B."/>
            <person name="Anantharaman K."/>
            <person name="Thomas B.C."/>
            <person name="Malmstrom R."/>
            <person name="Stieglmeier M."/>
            <person name="Klingl A."/>
            <person name="Woyke T."/>
            <person name="Ryan C.M."/>
            <person name="Banfield J.F."/>
        </authorList>
    </citation>
    <scope>NUCLEOTIDE SEQUENCE [LARGE SCALE GENOMIC DNA]</scope>
</reference>
<dbReference type="InterPro" id="IPR043132">
    <property type="entry name" value="BCAT-like_C"/>
</dbReference>
<evidence type="ECO:0000313" key="6">
    <source>
        <dbReference type="EMBL" id="PIT86223.1"/>
    </source>
</evidence>
<dbReference type="Gene3D" id="3.20.10.10">
    <property type="entry name" value="D-amino Acid Aminotransferase, subunit A, domain 2"/>
    <property type="match status" value="1"/>
</dbReference>
<dbReference type="AlphaFoldDB" id="A0A2M6W097"/>
<dbReference type="InterPro" id="IPR018300">
    <property type="entry name" value="Aminotrans_IV_CS"/>
</dbReference>
<dbReference type="InterPro" id="IPR043131">
    <property type="entry name" value="BCAT-like_N"/>
</dbReference>
<organism evidence="6 7">
    <name type="scientific">Candidatus Magasanikbacteria bacterium CG10_big_fil_rev_8_21_14_0_10_43_6</name>
    <dbReference type="NCBI Taxonomy" id="1974650"/>
    <lineage>
        <taxon>Bacteria</taxon>
        <taxon>Candidatus Magasanikiibacteriota</taxon>
    </lineage>
</organism>
<dbReference type="GO" id="GO:0046394">
    <property type="term" value="P:carboxylic acid biosynthetic process"/>
    <property type="evidence" value="ECO:0007669"/>
    <property type="project" value="UniProtKB-ARBA"/>
</dbReference>
<dbReference type="FunFam" id="3.20.10.10:FF:000002">
    <property type="entry name" value="D-alanine aminotransferase"/>
    <property type="match status" value="1"/>
</dbReference>
<evidence type="ECO:0000256" key="3">
    <source>
        <dbReference type="ARBA" id="ARBA00022898"/>
    </source>
</evidence>
<dbReference type="InterPro" id="IPR036038">
    <property type="entry name" value="Aminotransferase-like"/>
</dbReference>
<evidence type="ECO:0000256" key="4">
    <source>
        <dbReference type="RuleBase" id="RU004106"/>
    </source>
</evidence>
<evidence type="ECO:0000256" key="5">
    <source>
        <dbReference type="RuleBase" id="RU004516"/>
    </source>
</evidence>
<sequence>MLGTHLIYNGTLIPTKDAHVAIDDIATLYGFGVYESLRLKKGQIFFLEKHLQRLFQSAHLIGLRHTYDEATITNWVHTLVEKNAIDTANIKIIFLGGTRPSLYIFLLAPKFVEKKEYREGISTITFLYERFMPQAKTLNMLPSYMAYMQAKEAGAFDALFINRHNHIVEGSRTNFFVIKNNIISTPPVTEVLDGITRQGVIACAKEHGYDVEEKSIPLSDVFSYDGAFLTNTSSKIVPIRAIDGQLFSHIASSITMLRQQFDAYLKRVIT</sequence>
<gene>
    <name evidence="6" type="ORF">COU33_04350</name>
</gene>
<dbReference type="PANTHER" id="PTHR42743">
    <property type="entry name" value="AMINO-ACID AMINOTRANSFERASE"/>
    <property type="match status" value="1"/>
</dbReference>
<evidence type="ECO:0000256" key="1">
    <source>
        <dbReference type="ARBA" id="ARBA00001933"/>
    </source>
</evidence>
<comment type="cofactor">
    <cofactor evidence="1 5">
        <name>pyridoxal 5'-phosphate</name>
        <dbReference type="ChEBI" id="CHEBI:597326"/>
    </cofactor>
</comment>
<evidence type="ECO:0000256" key="2">
    <source>
        <dbReference type="ARBA" id="ARBA00009320"/>
    </source>
</evidence>
<dbReference type="GO" id="GO:0005829">
    <property type="term" value="C:cytosol"/>
    <property type="evidence" value="ECO:0007669"/>
    <property type="project" value="TreeGrafter"/>
</dbReference>
<dbReference type="Proteomes" id="UP000229362">
    <property type="component" value="Unassembled WGS sequence"/>
</dbReference>
<comment type="similarity">
    <text evidence="2 4">Belongs to the class-IV pyridoxal-phosphate-dependent aminotransferase family.</text>
</comment>
<dbReference type="GO" id="GO:0008652">
    <property type="term" value="P:amino acid biosynthetic process"/>
    <property type="evidence" value="ECO:0007669"/>
    <property type="project" value="UniProtKB-ARBA"/>
</dbReference>
<name>A0A2M6W097_9BACT</name>
<proteinExistence type="inferred from homology"/>
<dbReference type="GO" id="GO:0003824">
    <property type="term" value="F:catalytic activity"/>
    <property type="evidence" value="ECO:0007669"/>
    <property type="project" value="InterPro"/>
</dbReference>
<dbReference type="SUPFAM" id="SSF56752">
    <property type="entry name" value="D-aminoacid aminotransferase-like PLP-dependent enzymes"/>
    <property type="match status" value="1"/>
</dbReference>
<dbReference type="Pfam" id="PF01063">
    <property type="entry name" value="Aminotran_4"/>
    <property type="match status" value="1"/>
</dbReference>
<dbReference type="InterPro" id="IPR001544">
    <property type="entry name" value="Aminotrans_IV"/>
</dbReference>
<dbReference type="PROSITE" id="PS00770">
    <property type="entry name" value="AA_TRANSFER_CLASS_4"/>
    <property type="match status" value="1"/>
</dbReference>